<evidence type="ECO:0000256" key="2">
    <source>
        <dbReference type="ARBA" id="ARBA00007695"/>
    </source>
</evidence>
<dbReference type="Proteomes" id="UP000825935">
    <property type="component" value="Chromosome 21"/>
</dbReference>
<evidence type="ECO:0000256" key="7">
    <source>
        <dbReference type="ARBA" id="ARBA00022989"/>
    </source>
</evidence>
<comment type="caution">
    <text evidence="11">The sequence shown here is derived from an EMBL/GenBank/DDBJ whole genome shotgun (WGS) entry which is preliminary data.</text>
</comment>
<dbReference type="OrthoDB" id="1894652at2759"/>
<dbReference type="EMBL" id="CM035426">
    <property type="protein sequence ID" value="KAH7314370.1"/>
    <property type="molecule type" value="Genomic_DNA"/>
</dbReference>
<evidence type="ECO:0000256" key="10">
    <source>
        <dbReference type="SAM" id="SignalP"/>
    </source>
</evidence>
<dbReference type="Pfam" id="PF21203">
    <property type="entry name" value="ECM10"/>
    <property type="match status" value="1"/>
</dbReference>
<evidence type="ECO:0000313" key="11">
    <source>
        <dbReference type="EMBL" id="KAH7314370.1"/>
    </source>
</evidence>
<keyword evidence="5 10" id="KW-0732">Signal</keyword>
<evidence type="ECO:0000256" key="3">
    <source>
        <dbReference type="ARBA" id="ARBA00020105"/>
    </source>
</evidence>
<dbReference type="OMA" id="AKYWMYM"/>
<evidence type="ECO:0000256" key="8">
    <source>
        <dbReference type="ARBA" id="ARBA00023136"/>
    </source>
</evidence>
<dbReference type="AlphaFoldDB" id="A0A8T2S8T5"/>
<comment type="subcellular location">
    <subcellularLocation>
        <location evidence="1">Endoplasmic reticulum membrane</location>
        <topology evidence="1">Single-pass type I membrane protein</topology>
    </subcellularLocation>
</comment>
<dbReference type="PANTHER" id="PTHR21397:SF4">
    <property type="entry name" value="ER MEMBRANE PROTEIN COMPLEX SUBUNIT 10"/>
    <property type="match status" value="1"/>
</dbReference>
<keyword evidence="8" id="KW-0472">Membrane</keyword>
<reference evidence="11" key="1">
    <citation type="submission" date="2021-08" db="EMBL/GenBank/DDBJ databases">
        <title>WGS assembly of Ceratopteris richardii.</title>
        <authorList>
            <person name="Marchant D.B."/>
            <person name="Chen G."/>
            <person name="Jenkins J."/>
            <person name="Shu S."/>
            <person name="Leebens-Mack J."/>
            <person name="Grimwood J."/>
            <person name="Schmutz J."/>
            <person name="Soltis P."/>
            <person name="Soltis D."/>
            <person name="Chen Z.-H."/>
        </authorList>
    </citation>
    <scope>NUCLEOTIDE SEQUENCE</scope>
    <source>
        <strain evidence="11">Whitten #5841</strain>
        <tissue evidence="11">Leaf</tissue>
    </source>
</reference>
<accession>A0A8T2S8T5</accession>
<evidence type="ECO:0000256" key="9">
    <source>
        <dbReference type="SAM" id="MobiDB-lite"/>
    </source>
</evidence>
<evidence type="ECO:0000313" key="12">
    <source>
        <dbReference type="Proteomes" id="UP000825935"/>
    </source>
</evidence>
<gene>
    <name evidence="11" type="ORF">KP509_21G000200</name>
</gene>
<keyword evidence="7" id="KW-1133">Transmembrane helix</keyword>
<keyword evidence="12" id="KW-1185">Reference proteome</keyword>
<dbReference type="CDD" id="cd22209">
    <property type="entry name" value="EMC10"/>
    <property type="match status" value="1"/>
</dbReference>
<comment type="similarity">
    <text evidence="2">Belongs to the EMC10 family.</text>
</comment>
<proteinExistence type="inferred from homology"/>
<feature type="region of interest" description="Disordered" evidence="9">
    <location>
        <begin position="298"/>
        <end position="319"/>
    </location>
</feature>
<sequence length="319" mass="35271">MIASSPKSLDTMFSRSCKFLHLLVFLSVCAIIVSAFQSDELQEDDEDWGIVGAPVTTITNNNNNNIEQVTARTHRRSSQVSANEGSSVSSDSKVAFQLEHSFGDSSDFHVAGTFTARLRNSHHGGQIAQNLVLQQTLTKLRLARNALTVEEEQAFQALIKEDGFYTVRVPANVLSPGQDMILSSVKARCLASVNLQERFEFYMEKGNIIAVGYGGSDCAYPRNLIYPSKWSFDSHIVMRSGEQASRTLIVENEAEVELGEDGQPKQPVEKTFWQKYWMYIVPLGFIIMNVMTQAANLPDEGAGQTGAPQRAASAGPRRR</sequence>
<evidence type="ECO:0000256" key="5">
    <source>
        <dbReference type="ARBA" id="ARBA00022729"/>
    </source>
</evidence>
<feature type="chain" id="PRO_5035731057" description="ER membrane protein complex subunit 10" evidence="10">
    <location>
        <begin position="36"/>
        <end position="319"/>
    </location>
</feature>
<protein>
    <recommendedName>
        <fullName evidence="3">ER membrane protein complex subunit 10</fullName>
    </recommendedName>
</protein>
<keyword evidence="6" id="KW-0256">Endoplasmic reticulum</keyword>
<evidence type="ECO:0000256" key="1">
    <source>
        <dbReference type="ARBA" id="ARBA00004115"/>
    </source>
</evidence>
<organism evidence="11 12">
    <name type="scientific">Ceratopteris richardii</name>
    <name type="common">Triangle waterfern</name>
    <dbReference type="NCBI Taxonomy" id="49495"/>
    <lineage>
        <taxon>Eukaryota</taxon>
        <taxon>Viridiplantae</taxon>
        <taxon>Streptophyta</taxon>
        <taxon>Embryophyta</taxon>
        <taxon>Tracheophyta</taxon>
        <taxon>Polypodiopsida</taxon>
        <taxon>Polypodiidae</taxon>
        <taxon>Polypodiales</taxon>
        <taxon>Pteridineae</taxon>
        <taxon>Pteridaceae</taxon>
        <taxon>Parkerioideae</taxon>
        <taxon>Ceratopteris</taxon>
    </lineage>
</organism>
<name>A0A8T2S8T5_CERRI</name>
<dbReference type="GO" id="GO:0005789">
    <property type="term" value="C:endoplasmic reticulum membrane"/>
    <property type="evidence" value="ECO:0007669"/>
    <property type="project" value="UniProtKB-SubCell"/>
</dbReference>
<evidence type="ECO:0000256" key="6">
    <source>
        <dbReference type="ARBA" id="ARBA00022824"/>
    </source>
</evidence>
<evidence type="ECO:0000256" key="4">
    <source>
        <dbReference type="ARBA" id="ARBA00022692"/>
    </source>
</evidence>
<keyword evidence="4" id="KW-0812">Transmembrane</keyword>
<dbReference type="PANTHER" id="PTHR21397">
    <property type="entry name" value="CHROMATIN COMPLEXES SUBUNIT BAP18-RELATED"/>
    <property type="match status" value="1"/>
</dbReference>
<feature type="signal peptide" evidence="10">
    <location>
        <begin position="1"/>
        <end position="35"/>
    </location>
</feature>